<evidence type="ECO:0000256" key="1">
    <source>
        <dbReference type="SAM" id="MobiDB-lite"/>
    </source>
</evidence>
<dbReference type="eggNOG" id="COG0845">
    <property type="taxonomic scope" value="Bacteria"/>
</dbReference>
<dbReference type="Gene3D" id="2.40.30.170">
    <property type="match status" value="1"/>
</dbReference>
<dbReference type="InterPro" id="IPR058627">
    <property type="entry name" value="MdtA-like_C"/>
</dbReference>
<dbReference type="Pfam" id="PF25990">
    <property type="entry name" value="Beta-barrel_YknX"/>
    <property type="match status" value="1"/>
</dbReference>
<dbReference type="PANTHER" id="PTHR30469:SF33">
    <property type="entry name" value="SLR1207 PROTEIN"/>
    <property type="match status" value="1"/>
</dbReference>
<dbReference type="GO" id="GO:0015562">
    <property type="term" value="F:efflux transmembrane transporter activity"/>
    <property type="evidence" value="ECO:0007669"/>
    <property type="project" value="TreeGrafter"/>
</dbReference>
<dbReference type="Proteomes" id="UP000006001">
    <property type="component" value="Unassembled WGS sequence"/>
</dbReference>
<name>D0WH56_SLAES</name>
<proteinExistence type="predicted"/>
<feature type="domain" description="YknX-like beta-barrel" evidence="3">
    <location>
        <begin position="145"/>
        <end position="219"/>
    </location>
</feature>
<dbReference type="STRING" id="649764.HMPREF0762_01324"/>
<dbReference type="AlphaFoldDB" id="D0WH56"/>
<dbReference type="InterPro" id="IPR058636">
    <property type="entry name" value="Beta-barrel_YknX"/>
</dbReference>
<evidence type="ECO:0000313" key="5">
    <source>
        <dbReference type="Proteomes" id="UP000006001"/>
    </source>
</evidence>
<keyword evidence="5" id="KW-1185">Reference proteome</keyword>
<evidence type="ECO:0000259" key="2">
    <source>
        <dbReference type="Pfam" id="PF25967"/>
    </source>
</evidence>
<comment type="caution">
    <text evidence="4">The sequence shown here is derived from an EMBL/GenBank/DDBJ whole genome shotgun (WGS) entry which is preliminary data.</text>
</comment>
<dbReference type="HOGENOM" id="CLU_911832_0_0_11"/>
<dbReference type="GeneID" id="85007826"/>
<dbReference type="GO" id="GO:1990281">
    <property type="term" value="C:efflux pump complex"/>
    <property type="evidence" value="ECO:0007669"/>
    <property type="project" value="TreeGrafter"/>
</dbReference>
<reference evidence="4" key="1">
    <citation type="submission" date="2009-10" db="EMBL/GenBank/DDBJ databases">
        <authorList>
            <person name="Weinstock G."/>
            <person name="Sodergren E."/>
            <person name="Clifton S."/>
            <person name="Fulton L."/>
            <person name="Fulton B."/>
            <person name="Courtney L."/>
            <person name="Fronick C."/>
            <person name="Harrison M."/>
            <person name="Strong C."/>
            <person name="Farmer C."/>
            <person name="Delahaunty K."/>
            <person name="Markovic C."/>
            <person name="Hall O."/>
            <person name="Minx P."/>
            <person name="Tomlinson C."/>
            <person name="Mitreva M."/>
            <person name="Nelson J."/>
            <person name="Hou S."/>
            <person name="Wollam A."/>
            <person name="Pepin K.H."/>
            <person name="Johnson M."/>
            <person name="Bhonagiri V."/>
            <person name="Nash W.E."/>
            <person name="Warren W."/>
            <person name="Chinwalla A."/>
            <person name="Mardis E.R."/>
            <person name="Wilson R.K."/>
        </authorList>
    </citation>
    <scope>NUCLEOTIDE SEQUENCE [LARGE SCALE GENOMIC DNA]</scope>
    <source>
        <strain evidence="4">ATCC 700122</strain>
    </source>
</reference>
<organism evidence="4 5">
    <name type="scientific">Slackia exigua (strain ATCC 700122 / DSM 15923 / CIP 105133 / JCM 11022 / KCTC 5966 / S-7)</name>
    <dbReference type="NCBI Taxonomy" id="649764"/>
    <lineage>
        <taxon>Bacteria</taxon>
        <taxon>Bacillati</taxon>
        <taxon>Actinomycetota</taxon>
        <taxon>Coriobacteriia</taxon>
        <taxon>Eggerthellales</taxon>
        <taxon>Eggerthellaceae</taxon>
        <taxon>Slackia</taxon>
    </lineage>
</organism>
<sequence length="305" mass="31853">MSKTIGKSLIVIALVAVLGVLVWGLAGGTTPLMDKTQPQPDEQGAMQQTTATVQKGTIESKVTGPGEIKGSATAKLELDKKRYFKEFVPELNTRVEEDDELVDYTYGKPLKAPYDLVVTEKNVPKSKKAVTSDHYLQVTRVDTMNVDIAVSEADIAKIKEGQEVDVAIGGDENNVVKGTVESINQVGSYNASGSKYTVTVSIPNEDGDILIGMSANLSIKTGEAKDVLTVPVSAVKTTDKGSTVSVVQEDGTTVEKNVTTGVSDGKIVEISGDVKEGDKVVLNEAGGSADGMDAATTGAGAAATN</sequence>
<dbReference type="Pfam" id="PF25967">
    <property type="entry name" value="RND-MFP_C"/>
    <property type="match status" value="1"/>
</dbReference>
<gene>
    <name evidence="4" type="ORF">HMPREF0762_01324</name>
</gene>
<evidence type="ECO:0000313" key="4">
    <source>
        <dbReference type="EMBL" id="EEZ61243.1"/>
    </source>
</evidence>
<dbReference type="RefSeq" id="WP_006362576.1">
    <property type="nucleotide sequence ID" value="NZ_GG700630.1"/>
</dbReference>
<dbReference type="EMBL" id="ACUX02000007">
    <property type="protein sequence ID" value="EEZ61243.1"/>
    <property type="molecule type" value="Genomic_DNA"/>
</dbReference>
<protein>
    <submittedName>
        <fullName evidence="4">Efflux transporter, RND family, MFP subunit</fullName>
    </submittedName>
</protein>
<feature type="domain" description="Multidrug resistance protein MdtA-like C-terminal permuted SH3" evidence="2">
    <location>
        <begin position="226"/>
        <end position="285"/>
    </location>
</feature>
<feature type="region of interest" description="Disordered" evidence="1">
    <location>
        <begin position="285"/>
        <end position="305"/>
    </location>
</feature>
<dbReference type="Gene3D" id="2.40.420.20">
    <property type="match status" value="1"/>
</dbReference>
<accession>D0WH56</accession>
<dbReference type="PANTHER" id="PTHR30469">
    <property type="entry name" value="MULTIDRUG RESISTANCE PROTEIN MDTA"/>
    <property type="match status" value="1"/>
</dbReference>
<dbReference type="OrthoDB" id="4401807at2"/>
<evidence type="ECO:0000259" key="3">
    <source>
        <dbReference type="Pfam" id="PF25990"/>
    </source>
</evidence>